<gene>
    <name evidence="1" type="ORF">LCGC14_1002490</name>
</gene>
<sequence length="102" mass="11336">MQSTEFIEGLEEWNQPQKLSEVARKDLASMLSTKTMRLAVQHLLAEVSGLQQQISTINLAPQEGVYNAVRVQGKIEGMLRAIEALVELTQDPDEPEGEEDGQ</sequence>
<name>A0A0F9NP38_9ZZZZ</name>
<dbReference type="EMBL" id="LAZR01003881">
    <property type="protein sequence ID" value="KKN13827.1"/>
    <property type="molecule type" value="Genomic_DNA"/>
</dbReference>
<comment type="caution">
    <text evidence="1">The sequence shown here is derived from an EMBL/GenBank/DDBJ whole genome shotgun (WGS) entry which is preliminary data.</text>
</comment>
<accession>A0A0F9NP38</accession>
<organism evidence="1">
    <name type="scientific">marine sediment metagenome</name>
    <dbReference type="NCBI Taxonomy" id="412755"/>
    <lineage>
        <taxon>unclassified sequences</taxon>
        <taxon>metagenomes</taxon>
        <taxon>ecological metagenomes</taxon>
    </lineage>
</organism>
<protein>
    <submittedName>
        <fullName evidence="1">Uncharacterized protein</fullName>
    </submittedName>
</protein>
<reference evidence="1" key="1">
    <citation type="journal article" date="2015" name="Nature">
        <title>Complex archaea that bridge the gap between prokaryotes and eukaryotes.</title>
        <authorList>
            <person name="Spang A."/>
            <person name="Saw J.H."/>
            <person name="Jorgensen S.L."/>
            <person name="Zaremba-Niedzwiedzka K."/>
            <person name="Martijn J."/>
            <person name="Lind A.E."/>
            <person name="van Eijk R."/>
            <person name="Schleper C."/>
            <person name="Guy L."/>
            <person name="Ettema T.J."/>
        </authorList>
    </citation>
    <scope>NUCLEOTIDE SEQUENCE</scope>
</reference>
<dbReference type="AlphaFoldDB" id="A0A0F9NP38"/>
<evidence type="ECO:0000313" key="1">
    <source>
        <dbReference type="EMBL" id="KKN13827.1"/>
    </source>
</evidence>
<proteinExistence type="predicted"/>